<accession>A0A3M7T094</accession>
<name>A0A3M7T094_BRAPC</name>
<proteinExistence type="predicted"/>
<dbReference type="EMBL" id="REGN01000529">
    <property type="protein sequence ID" value="RNA41250.1"/>
    <property type="molecule type" value="Genomic_DNA"/>
</dbReference>
<evidence type="ECO:0000313" key="2">
    <source>
        <dbReference type="Proteomes" id="UP000276133"/>
    </source>
</evidence>
<reference evidence="1 2" key="1">
    <citation type="journal article" date="2018" name="Sci. Rep.">
        <title>Genomic signatures of local adaptation to the degree of environmental predictability in rotifers.</title>
        <authorList>
            <person name="Franch-Gras L."/>
            <person name="Hahn C."/>
            <person name="Garcia-Roger E.M."/>
            <person name="Carmona M.J."/>
            <person name="Serra M."/>
            <person name="Gomez A."/>
        </authorList>
    </citation>
    <scope>NUCLEOTIDE SEQUENCE [LARGE SCALE GENOMIC DNA]</scope>
    <source>
        <strain evidence="1">HYR1</strain>
    </source>
</reference>
<protein>
    <submittedName>
        <fullName evidence="1">Uncharacterized protein</fullName>
    </submittedName>
</protein>
<keyword evidence="2" id="KW-1185">Reference proteome</keyword>
<dbReference type="AlphaFoldDB" id="A0A3M7T094"/>
<dbReference type="Proteomes" id="UP000276133">
    <property type="component" value="Unassembled WGS sequence"/>
</dbReference>
<organism evidence="1 2">
    <name type="scientific">Brachionus plicatilis</name>
    <name type="common">Marine rotifer</name>
    <name type="synonym">Brachionus muelleri</name>
    <dbReference type="NCBI Taxonomy" id="10195"/>
    <lineage>
        <taxon>Eukaryota</taxon>
        <taxon>Metazoa</taxon>
        <taxon>Spiralia</taxon>
        <taxon>Gnathifera</taxon>
        <taxon>Rotifera</taxon>
        <taxon>Eurotatoria</taxon>
        <taxon>Monogononta</taxon>
        <taxon>Pseudotrocha</taxon>
        <taxon>Ploima</taxon>
        <taxon>Brachionidae</taxon>
        <taxon>Brachionus</taxon>
    </lineage>
</organism>
<evidence type="ECO:0000313" key="1">
    <source>
        <dbReference type="EMBL" id="RNA41250.1"/>
    </source>
</evidence>
<comment type="caution">
    <text evidence="1">The sequence shown here is derived from an EMBL/GenBank/DDBJ whole genome shotgun (WGS) entry which is preliminary data.</text>
</comment>
<gene>
    <name evidence="1" type="ORF">BpHYR1_034620</name>
</gene>
<sequence>MSWVNESLIWIQKSAGVHLELEKFKKGLGIFQIDEGFYTGVRKQIIDRLTFIDQTQPPSQPQPQSHPHLK</sequence>